<proteinExistence type="predicted"/>
<organism evidence="1 2">
    <name type="scientific">Candidatus Staskawiczbacteria bacterium RIFCSPHIGHO2_02_FULL_34_9</name>
    <dbReference type="NCBI Taxonomy" id="1802206"/>
    <lineage>
        <taxon>Bacteria</taxon>
        <taxon>Candidatus Staskawicziibacteriota</taxon>
    </lineage>
</organism>
<gene>
    <name evidence="1" type="ORF">A3D35_03755</name>
</gene>
<name>A0A1G2HYW1_9BACT</name>
<accession>A0A1G2HYW1</accession>
<dbReference type="AlphaFoldDB" id="A0A1G2HYW1"/>
<sequence length="89" mass="10721">MHWHAIGEMATDWPLSMEPSFGMENDKWVKNRLSADGSEDRRLFFFVNLCIMKYRNDFAIYISERIYMGRSFGKRKFDFLFPYSLAIYN</sequence>
<comment type="caution">
    <text evidence="1">The sequence shown here is derived from an EMBL/GenBank/DDBJ whole genome shotgun (WGS) entry which is preliminary data.</text>
</comment>
<evidence type="ECO:0000313" key="1">
    <source>
        <dbReference type="EMBL" id="OGZ67742.1"/>
    </source>
</evidence>
<reference evidence="1 2" key="1">
    <citation type="journal article" date="2016" name="Nat. Commun.">
        <title>Thousands of microbial genomes shed light on interconnected biogeochemical processes in an aquifer system.</title>
        <authorList>
            <person name="Anantharaman K."/>
            <person name="Brown C.T."/>
            <person name="Hug L.A."/>
            <person name="Sharon I."/>
            <person name="Castelle C.J."/>
            <person name="Probst A.J."/>
            <person name="Thomas B.C."/>
            <person name="Singh A."/>
            <person name="Wilkins M.J."/>
            <person name="Karaoz U."/>
            <person name="Brodie E.L."/>
            <person name="Williams K.H."/>
            <person name="Hubbard S.S."/>
            <person name="Banfield J.F."/>
        </authorList>
    </citation>
    <scope>NUCLEOTIDE SEQUENCE [LARGE SCALE GENOMIC DNA]</scope>
</reference>
<dbReference type="EMBL" id="MHOS01000032">
    <property type="protein sequence ID" value="OGZ67742.1"/>
    <property type="molecule type" value="Genomic_DNA"/>
</dbReference>
<protein>
    <submittedName>
        <fullName evidence="1">Uncharacterized protein</fullName>
    </submittedName>
</protein>
<dbReference type="Proteomes" id="UP000176421">
    <property type="component" value="Unassembled WGS sequence"/>
</dbReference>
<evidence type="ECO:0000313" key="2">
    <source>
        <dbReference type="Proteomes" id="UP000176421"/>
    </source>
</evidence>
<dbReference type="STRING" id="1802206.A3D35_03755"/>